<dbReference type="OrthoDB" id="9991317at2759"/>
<comment type="subcellular location">
    <subcellularLocation>
        <location evidence="1">Nucleus</location>
    </subcellularLocation>
</comment>
<evidence type="ECO:0000256" key="5">
    <source>
        <dbReference type="ARBA" id="ARBA00019143"/>
    </source>
</evidence>
<dbReference type="PANTHER" id="PTHR44835">
    <property type="entry name" value="UDP-N-ACETYLGLUCOSAMINE--PEPTIDE N-ACETYLGLUCOSAMINYLTRANSFERASE SPINDLY-RELATED"/>
    <property type="match status" value="1"/>
</dbReference>
<dbReference type="GO" id="GO:0009740">
    <property type="term" value="P:gibberellic acid mediated signaling pathway"/>
    <property type="evidence" value="ECO:0007669"/>
    <property type="project" value="UniProtKB-KW"/>
</dbReference>
<dbReference type="EMBL" id="JAHDYR010000053">
    <property type="protein sequence ID" value="KAG9391520.1"/>
    <property type="molecule type" value="Genomic_DNA"/>
</dbReference>
<dbReference type="Gene3D" id="3.40.50.11380">
    <property type="match status" value="1"/>
</dbReference>
<dbReference type="Pfam" id="PF00515">
    <property type="entry name" value="TPR_1"/>
    <property type="match status" value="3"/>
</dbReference>
<proteinExistence type="inferred from homology"/>
<keyword evidence="9 12" id="KW-0802">TPR repeat</keyword>
<evidence type="ECO:0000256" key="2">
    <source>
        <dbReference type="ARBA" id="ARBA00004922"/>
    </source>
</evidence>
<feature type="repeat" description="TPR" evidence="12">
    <location>
        <begin position="376"/>
        <end position="409"/>
    </location>
</feature>
<evidence type="ECO:0000256" key="4">
    <source>
        <dbReference type="ARBA" id="ARBA00011970"/>
    </source>
</evidence>
<name>A0A8J6ASU8_9EUKA</name>
<dbReference type="Gene3D" id="1.25.40.10">
    <property type="entry name" value="Tetratricopeptide repeat domain"/>
    <property type="match status" value="5"/>
</dbReference>
<evidence type="ECO:0000313" key="14">
    <source>
        <dbReference type="EMBL" id="KAG9391520.1"/>
    </source>
</evidence>
<dbReference type="InterPro" id="IPR006597">
    <property type="entry name" value="Sel1-like"/>
</dbReference>
<dbReference type="InterPro" id="IPR051939">
    <property type="entry name" value="Glycosyltr_41/O-GlcNAc_trsf"/>
</dbReference>
<dbReference type="SUPFAM" id="SSF48452">
    <property type="entry name" value="TPR-like"/>
    <property type="match status" value="2"/>
</dbReference>
<comment type="caution">
    <text evidence="14">The sequence shown here is derived from an EMBL/GenBank/DDBJ whole genome shotgun (WGS) entry which is preliminary data.</text>
</comment>
<feature type="repeat" description="TPR" evidence="12">
    <location>
        <begin position="240"/>
        <end position="273"/>
    </location>
</feature>
<organism evidence="14 15">
    <name type="scientific">Carpediemonas membranifera</name>
    <dbReference type="NCBI Taxonomy" id="201153"/>
    <lineage>
        <taxon>Eukaryota</taxon>
        <taxon>Metamonada</taxon>
        <taxon>Carpediemonas-like organisms</taxon>
        <taxon>Carpediemonas</taxon>
    </lineage>
</organism>
<feature type="repeat" description="TPR" evidence="12">
    <location>
        <begin position="56"/>
        <end position="89"/>
    </location>
</feature>
<feature type="repeat" description="TPR" evidence="12">
    <location>
        <begin position="308"/>
        <end position="341"/>
    </location>
</feature>
<evidence type="ECO:0000256" key="3">
    <source>
        <dbReference type="ARBA" id="ARBA00005386"/>
    </source>
</evidence>
<keyword evidence="15" id="KW-1185">Reference proteome</keyword>
<dbReference type="Pfam" id="PF13844">
    <property type="entry name" value="Glyco_transf_41"/>
    <property type="match status" value="1"/>
</dbReference>
<evidence type="ECO:0000256" key="6">
    <source>
        <dbReference type="ARBA" id="ARBA00022676"/>
    </source>
</evidence>
<evidence type="ECO:0000256" key="1">
    <source>
        <dbReference type="ARBA" id="ARBA00004123"/>
    </source>
</evidence>
<dbReference type="SMART" id="SM00028">
    <property type="entry name" value="TPR"/>
    <property type="match status" value="10"/>
</dbReference>
<keyword evidence="11" id="KW-0539">Nucleus</keyword>
<evidence type="ECO:0000256" key="11">
    <source>
        <dbReference type="ARBA" id="ARBA00023242"/>
    </source>
</evidence>
<dbReference type="GO" id="GO:0097363">
    <property type="term" value="F:protein O-acetylglucosaminyltransferase activity"/>
    <property type="evidence" value="ECO:0007669"/>
    <property type="project" value="UniProtKB-EC"/>
</dbReference>
<feature type="repeat" description="TPR" evidence="12">
    <location>
        <begin position="165"/>
        <end position="198"/>
    </location>
</feature>
<keyword evidence="6" id="KW-0328">Glycosyltransferase</keyword>
<dbReference type="Pfam" id="PF13181">
    <property type="entry name" value="TPR_8"/>
    <property type="match status" value="2"/>
</dbReference>
<dbReference type="InterPro" id="IPR029489">
    <property type="entry name" value="OGT/SEC/SPY_C"/>
</dbReference>
<dbReference type="PROSITE" id="PS50293">
    <property type="entry name" value="TPR_REGION"/>
    <property type="match status" value="2"/>
</dbReference>
<evidence type="ECO:0000256" key="12">
    <source>
        <dbReference type="PROSITE-ProRule" id="PRU00339"/>
    </source>
</evidence>
<dbReference type="Gene3D" id="3.40.50.2000">
    <property type="entry name" value="Glycogen Phosphorylase B"/>
    <property type="match status" value="1"/>
</dbReference>
<feature type="domain" description="O-GlcNAc transferase C-terminal" evidence="13">
    <location>
        <begin position="455"/>
        <end position="590"/>
    </location>
</feature>
<gene>
    <name evidence="14" type="ORF">J8273_6284</name>
</gene>
<dbReference type="Pfam" id="PF13414">
    <property type="entry name" value="TPR_11"/>
    <property type="match status" value="1"/>
</dbReference>
<dbReference type="InterPro" id="IPR011990">
    <property type="entry name" value="TPR-like_helical_dom_sf"/>
</dbReference>
<dbReference type="SMART" id="SM00671">
    <property type="entry name" value="SEL1"/>
    <property type="match status" value="3"/>
</dbReference>
<evidence type="ECO:0000313" key="15">
    <source>
        <dbReference type="Proteomes" id="UP000717585"/>
    </source>
</evidence>
<evidence type="ECO:0000256" key="10">
    <source>
        <dbReference type="ARBA" id="ARBA00022941"/>
    </source>
</evidence>
<protein>
    <recommendedName>
        <fullName evidence="5">Probable UDP-N-acetylglucosamine--peptide N-acetylglucosaminyltransferase SPINDLY</fullName>
        <ecNumber evidence="4">2.4.1.255</ecNumber>
    </recommendedName>
</protein>
<keyword evidence="7" id="KW-0808">Transferase</keyword>
<feature type="repeat" description="TPR" evidence="12">
    <location>
        <begin position="90"/>
        <end position="123"/>
    </location>
</feature>
<comment type="pathway">
    <text evidence="2">Protein modification; protein glycosylation.</text>
</comment>
<dbReference type="GO" id="GO:0005634">
    <property type="term" value="C:nucleus"/>
    <property type="evidence" value="ECO:0007669"/>
    <property type="project" value="UniProtKB-SubCell"/>
</dbReference>
<feature type="repeat" description="TPR" evidence="12">
    <location>
        <begin position="274"/>
        <end position="307"/>
    </location>
</feature>
<sequence>MFSATPQGSALMPAEYSTQLQKAKFLYQRKRYDVCTKLCEDVIRSTDGKLQQPMKAPWYLLKGKCLLALSTIQPAYEAFYQAITLDPQSVDTFINLGKLFGLNNQHEESVNMYKRAYEFQPNNQELRELYAIALCDWATIKKSQRDVMRAVELFNKSVELNPQYAPAHYNLGVVNNEQQQLDQAEQHYKAALAINPKYRDALCNLGVIAKQRGNLQESVAYYEQALEIDPNFQIGRNNLAIVLTDVATTLMSEGNFDKAIETYHQALYFNPCYPDAHYNLGAALAKLGRRKEAMVSYELALAFRPSYAEAYNNLGILYKEEDNIQKAIICYTRALQVKRTFIQALSNLSLAHVMQGNLDGAIECCKRVVDADSSFAEIRNHQGMILMMEGQINEAIKTFDLCTELNPAIVAAMHNKLLSMTLVVAPYRDLHNWHVEWGQHQACVNTPRPAFPQPTSGGRLHIAYICPDFRSDRTNLLAAIGAHTDAVDVTYITQSPRTPSWLPQTKCLNLGAAIHEDQALLTKHVAELRRRGISVLIDLCGHTTPNRMDLLMARAVPVQISYWGYPISTGLPTIDAMVTDALQSPVAGDQTHPELAVQVGVECEFFNERPVRLPRIAFACPKPTAPLPTKRTDLDVCISFGTTVPLSHVSDYCIALWSSVLLTVPDSRLMVVTKTLASERVRQSLLRRFHPHKVDVSRIDTFDPASVPEGGAYAHMDVFLDSHPHSSAQHVCEALAAGVPVLTLASRYDGNAEQAPLPASRAGGAIIASMGEGPWRQGIARSQEGLAIAAHRLAQPENRQWLRNCAQDIRDAFVRSPVCDVEALSRELEGAYQQVYQNVSQGGAQGMPVIASVPPM</sequence>
<dbReference type="EC" id="2.4.1.255" evidence="4"/>
<dbReference type="PANTHER" id="PTHR44835:SF1">
    <property type="entry name" value="PROTEIN O-GLCNAC TRANSFERASE"/>
    <property type="match status" value="1"/>
</dbReference>
<evidence type="ECO:0000256" key="7">
    <source>
        <dbReference type="ARBA" id="ARBA00022679"/>
    </source>
</evidence>
<dbReference type="Proteomes" id="UP000717585">
    <property type="component" value="Unassembled WGS sequence"/>
</dbReference>
<dbReference type="UniPathway" id="UPA00378"/>
<evidence type="ECO:0000259" key="13">
    <source>
        <dbReference type="Pfam" id="PF13844"/>
    </source>
</evidence>
<accession>A0A8J6ASU8</accession>
<evidence type="ECO:0000256" key="9">
    <source>
        <dbReference type="ARBA" id="ARBA00022803"/>
    </source>
</evidence>
<feature type="repeat" description="TPR" evidence="12">
    <location>
        <begin position="199"/>
        <end position="232"/>
    </location>
</feature>
<comment type="similarity">
    <text evidence="3">Belongs to the glycosyltransferase 41 family. O-GlcNAc transferase subfamily.</text>
</comment>
<evidence type="ECO:0000256" key="8">
    <source>
        <dbReference type="ARBA" id="ARBA00022737"/>
    </source>
</evidence>
<dbReference type="AlphaFoldDB" id="A0A8J6ASU8"/>
<dbReference type="InterPro" id="IPR019734">
    <property type="entry name" value="TPR_rpt"/>
</dbReference>
<reference evidence="14" key="1">
    <citation type="submission" date="2021-05" db="EMBL/GenBank/DDBJ databases">
        <title>A free-living protist that lacks canonical eukaryotic 1 DNA replication and segregation systems.</title>
        <authorList>
            <person name="Salas-Leiva D.E."/>
            <person name="Tromer E.C."/>
            <person name="Curtis B.A."/>
            <person name="Jerlstrom-Hultqvist J."/>
            <person name="Kolisko M."/>
            <person name="Yi Z."/>
            <person name="Salas-Leiva J.S."/>
            <person name="Gallot-Lavallee L."/>
            <person name="Kops G.J.P.L."/>
            <person name="Archibald J.M."/>
            <person name="Simpson A.G.B."/>
            <person name="Roger A.J."/>
        </authorList>
    </citation>
    <scope>NUCLEOTIDE SEQUENCE</scope>
    <source>
        <strain evidence="14">BICM</strain>
    </source>
</reference>
<keyword evidence="8" id="KW-0677">Repeat</keyword>
<dbReference type="PROSITE" id="PS50005">
    <property type="entry name" value="TPR"/>
    <property type="match status" value="8"/>
</dbReference>
<keyword evidence="10" id="KW-0939">Gibberellin signaling pathway</keyword>